<dbReference type="SUPFAM" id="SSF51206">
    <property type="entry name" value="cAMP-binding domain-like"/>
    <property type="match status" value="2"/>
</dbReference>
<dbReference type="SMART" id="SM00100">
    <property type="entry name" value="cNMP"/>
    <property type="match status" value="2"/>
</dbReference>
<evidence type="ECO:0000313" key="1">
    <source>
        <dbReference type="EMBL" id="CAK9084305.1"/>
    </source>
</evidence>
<dbReference type="InterPro" id="IPR003309">
    <property type="entry name" value="SCAN_dom"/>
</dbReference>
<dbReference type="CDD" id="cd00038">
    <property type="entry name" value="CAP_ED"/>
    <property type="match status" value="1"/>
</dbReference>
<dbReference type="Proteomes" id="UP001642484">
    <property type="component" value="Unassembled WGS sequence"/>
</dbReference>
<protein>
    <submittedName>
        <fullName evidence="1">Uncharacterized protein</fullName>
    </submittedName>
</protein>
<proteinExistence type="predicted"/>
<accession>A0ABP0Q8W2</accession>
<keyword evidence="2" id="KW-1185">Reference proteome</keyword>
<name>A0ABP0Q8W2_9DINO</name>
<dbReference type="InterPro" id="IPR050397">
    <property type="entry name" value="Env_Response_Regulators"/>
</dbReference>
<dbReference type="InterPro" id="IPR000595">
    <property type="entry name" value="cNMP-bd_dom"/>
</dbReference>
<dbReference type="InterPro" id="IPR014710">
    <property type="entry name" value="RmlC-like_jellyroll"/>
</dbReference>
<dbReference type="InterPro" id="IPR018490">
    <property type="entry name" value="cNMP-bd_dom_sf"/>
</dbReference>
<dbReference type="PROSITE" id="PS50804">
    <property type="entry name" value="SCAN_BOX"/>
    <property type="match status" value="1"/>
</dbReference>
<dbReference type="EMBL" id="CAXAMN010024162">
    <property type="protein sequence ID" value="CAK9084305.1"/>
    <property type="molecule type" value="Genomic_DNA"/>
</dbReference>
<dbReference type="Pfam" id="PF00027">
    <property type="entry name" value="cNMP_binding"/>
    <property type="match status" value="1"/>
</dbReference>
<dbReference type="PANTHER" id="PTHR24567:SF26">
    <property type="entry name" value="REGULATORY PROTEIN YEIL"/>
    <property type="match status" value="1"/>
</dbReference>
<dbReference type="Gene3D" id="2.60.120.10">
    <property type="entry name" value="Jelly Rolls"/>
    <property type="match status" value="2"/>
</dbReference>
<gene>
    <name evidence="1" type="ORF">CCMP2556_LOCUS41022</name>
</gene>
<comment type="caution">
    <text evidence="1">The sequence shown here is derived from an EMBL/GenBank/DDBJ whole genome shotgun (WGS) entry which is preliminary data.</text>
</comment>
<dbReference type="PANTHER" id="PTHR24567">
    <property type="entry name" value="CRP FAMILY TRANSCRIPTIONAL REGULATORY PROTEIN"/>
    <property type="match status" value="1"/>
</dbReference>
<organism evidence="1 2">
    <name type="scientific">Durusdinium trenchii</name>
    <dbReference type="NCBI Taxonomy" id="1381693"/>
    <lineage>
        <taxon>Eukaryota</taxon>
        <taxon>Sar</taxon>
        <taxon>Alveolata</taxon>
        <taxon>Dinophyceae</taxon>
        <taxon>Suessiales</taxon>
        <taxon>Symbiodiniaceae</taxon>
        <taxon>Durusdinium</taxon>
    </lineage>
</organism>
<dbReference type="PROSITE" id="PS50042">
    <property type="entry name" value="CNMP_BINDING_3"/>
    <property type="match status" value="2"/>
</dbReference>
<reference evidence="1 2" key="1">
    <citation type="submission" date="2024-02" db="EMBL/GenBank/DDBJ databases">
        <authorList>
            <person name="Chen Y."/>
            <person name="Shah S."/>
            <person name="Dougan E. K."/>
            <person name="Thang M."/>
            <person name="Chan C."/>
        </authorList>
    </citation>
    <scope>NUCLEOTIDE SEQUENCE [LARGE SCALE GENOMIC DNA]</scope>
</reference>
<sequence length="581" mass="63510">MQRGARPRISTASSKASSALHSLHSGAGAPVHRRGSAGSLSSNTPVHRRSSASALRRASCRGGTGLVTVAPIGTPVELGHLQDAREFLLEIKQDLLGGGEGEDEGSRPASPSRQTLTGELPRPEAKTYMTALQRLELQRLLHSKGCGGEETLQRLGELCHKMHFFKRLTEQQLKEFLIAAEYLEKDTAEIIYRDGDPTGHVYVVLNGSVVIHRALPCAGRAFVSSCFDGRAFGDGWDYTSNQSFRCTTAVAQEMCFLLRLDTATYREILRKGEVCSDRAAALKELSFLKDCSANELESLLLMLESVTFHYLALVIHALQTPVACHVLRQGRCELRAFGIEVKELLPGAFFGLGALVGLDYGARKGIEIIVSSMTAQFYLIKRKSLLPLPDVVQDSILKHVRDMVEAQQDPLQDDGREVTRLEREWRKKKQRSLAEVRRTSQKRKPFKATPRVWHPPGQARPLSAGATCPAPRSRPASAASRSGRGGAASPRRRSMDSCASGGGAPTSSRPSRSIVKFSNSMSMSRQISSPMGRSQLQLPAFADDGRPMAVFGRTLEGFTMLSYPAPLSPLHVENHFLPDTG</sequence>
<evidence type="ECO:0000313" key="2">
    <source>
        <dbReference type="Proteomes" id="UP001642484"/>
    </source>
</evidence>